<keyword evidence="3" id="KW-1185">Reference proteome</keyword>
<proteinExistence type="predicted"/>
<reference evidence="2" key="1">
    <citation type="submission" date="2021-01" db="EMBL/GenBank/DDBJ databases">
        <authorList>
            <consortium name="Genoscope - CEA"/>
            <person name="William W."/>
        </authorList>
    </citation>
    <scope>NUCLEOTIDE SEQUENCE</scope>
</reference>
<evidence type="ECO:0000313" key="3">
    <source>
        <dbReference type="Proteomes" id="UP000692954"/>
    </source>
</evidence>
<dbReference type="AlphaFoldDB" id="A0A8S1RM70"/>
<dbReference type="InterPro" id="IPR006571">
    <property type="entry name" value="TLDc_dom"/>
</dbReference>
<accession>A0A8S1RM70</accession>
<dbReference type="EMBL" id="CAJJDN010000181">
    <property type="protein sequence ID" value="CAD8127934.1"/>
    <property type="molecule type" value="Genomic_DNA"/>
</dbReference>
<sequence length="211" mass="24783">MLDRIKQEPKDSKEEQYPQYRKLEEQIKQLTLYQHSFMQKINLICFFQFGGKLMSYQQSQKIMNIIQIHKKVINFSQIYLGTRDGLSAQAFWNKVNGKSNLLMVFKSKMGYIFGEFSPLSSFLFSQTYDQIYPLIEDKNKYAIYCNYQCGPCFGGNYNRDLNIDGTFKGCTSNLGDSYRHNQYQNVRHNTQLFNQATADIVECEIYQVTFA</sequence>
<organism evidence="2 3">
    <name type="scientific">Paramecium sonneborni</name>
    <dbReference type="NCBI Taxonomy" id="65129"/>
    <lineage>
        <taxon>Eukaryota</taxon>
        <taxon>Sar</taxon>
        <taxon>Alveolata</taxon>
        <taxon>Ciliophora</taxon>
        <taxon>Intramacronucleata</taxon>
        <taxon>Oligohymenophorea</taxon>
        <taxon>Peniculida</taxon>
        <taxon>Parameciidae</taxon>
        <taxon>Paramecium</taxon>
    </lineage>
</organism>
<gene>
    <name evidence="2" type="ORF">PSON_ATCC_30995.1.T1810061</name>
</gene>
<dbReference type="OrthoDB" id="2439862at2759"/>
<evidence type="ECO:0000313" key="2">
    <source>
        <dbReference type="EMBL" id="CAD8127934.1"/>
    </source>
</evidence>
<dbReference type="Pfam" id="PF07534">
    <property type="entry name" value="TLD"/>
    <property type="match status" value="1"/>
</dbReference>
<feature type="domain" description="TLDc" evidence="1">
    <location>
        <begin position="49"/>
        <end position="208"/>
    </location>
</feature>
<comment type="caution">
    <text evidence="2">The sequence shown here is derived from an EMBL/GenBank/DDBJ whole genome shotgun (WGS) entry which is preliminary data.</text>
</comment>
<protein>
    <recommendedName>
        <fullName evidence="1">TLDc domain-containing protein</fullName>
    </recommendedName>
</protein>
<evidence type="ECO:0000259" key="1">
    <source>
        <dbReference type="Pfam" id="PF07534"/>
    </source>
</evidence>
<name>A0A8S1RM70_9CILI</name>
<dbReference type="Proteomes" id="UP000692954">
    <property type="component" value="Unassembled WGS sequence"/>
</dbReference>